<dbReference type="GO" id="GO:0008270">
    <property type="term" value="F:zinc ion binding"/>
    <property type="evidence" value="ECO:0007669"/>
    <property type="project" value="UniProtKB-KW"/>
</dbReference>
<evidence type="ECO:0000256" key="7">
    <source>
        <dbReference type="ARBA" id="ARBA00023242"/>
    </source>
</evidence>
<accession>A0A482V7L0</accession>
<keyword evidence="2" id="KW-0479">Metal-binding</keyword>
<protein>
    <recommendedName>
        <fullName evidence="9">C2H2-type domain-containing protein</fullName>
    </recommendedName>
</protein>
<dbReference type="Pfam" id="PF00096">
    <property type="entry name" value="zf-C2H2"/>
    <property type="match status" value="1"/>
</dbReference>
<evidence type="ECO:0000256" key="1">
    <source>
        <dbReference type="ARBA" id="ARBA00004123"/>
    </source>
</evidence>
<keyword evidence="5" id="KW-0805">Transcription regulation</keyword>
<dbReference type="EMBL" id="QDEB01130526">
    <property type="protein sequence ID" value="RZB39177.1"/>
    <property type="molecule type" value="Genomic_DNA"/>
</dbReference>
<evidence type="ECO:0000256" key="4">
    <source>
        <dbReference type="ARBA" id="ARBA00022833"/>
    </source>
</evidence>
<comment type="caution">
    <text evidence="10">The sequence shown here is derived from an EMBL/GenBank/DDBJ whole genome shotgun (WGS) entry which is preliminary data.</text>
</comment>
<dbReference type="PANTHER" id="PTHR46179:SF13">
    <property type="entry name" value="C2H2-TYPE DOMAIN-CONTAINING PROTEIN"/>
    <property type="match status" value="1"/>
</dbReference>
<name>A0A482V7L0_ASBVE</name>
<dbReference type="OrthoDB" id="10004641at2759"/>
<dbReference type="InterPro" id="IPR051061">
    <property type="entry name" value="Zinc_finger_trans_reg"/>
</dbReference>
<reference evidence="10 11" key="1">
    <citation type="submission" date="2017-03" db="EMBL/GenBank/DDBJ databases">
        <title>Genome of the blue death feigning beetle - Asbolus verrucosus.</title>
        <authorList>
            <person name="Rider S.D."/>
        </authorList>
    </citation>
    <scope>NUCLEOTIDE SEQUENCE [LARGE SCALE GENOMIC DNA]</scope>
    <source>
        <strain evidence="10">Butters</strain>
        <tissue evidence="10">Head and leg muscle</tissue>
    </source>
</reference>
<evidence type="ECO:0000256" key="5">
    <source>
        <dbReference type="ARBA" id="ARBA00023015"/>
    </source>
</evidence>
<keyword evidence="11" id="KW-1185">Reference proteome</keyword>
<dbReference type="PANTHER" id="PTHR46179">
    <property type="entry name" value="ZINC FINGER PROTEIN"/>
    <property type="match status" value="1"/>
</dbReference>
<evidence type="ECO:0000259" key="9">
    <source>
        <dbReference type="PROSITE" id="PS50157"/>
    </source>
</evidence>
<feature type="domain" description="C2H2-type" evidence="9">
    <location>
        <begin position="2"/>
        <end position="30"/>
    </location>
</feature>
<dbReference type="GO" id="GO:0005634">
    <property type="term" value="C:nucleus"/>
    <property type="evidence" value="ECO:0007669"/>
    <property type="project" value="UniProtKB-SubCell"/>
</dbReference>
<feature type="domain" description="C2H2-type" evidence="9">
    <location>
        <begin position="42"/>
        <end position="69"/>
    </location>
</feature>
<dbReference type="Gene3D" id="3.30.160.60">
    <property type="entry name" value="Classic Zinc Finger"/>
    <property type="match status" value="1"/>
</dbReference>
<keyword evidence="6" id="KW-0804">Transcription</keyword>
<dbReference type="SUPFAM" id="SSF57667">
    <property type="entry name" value="beta-beta-alpha zinc fingers"/>
    <property type="match status" value="1"/>
</dbReference>
<dbReference type="InterPro" id="IPR013087">
    <property type="entry name" value="Znf_C2H2_type"/>
</dbReference>
<evidence type="ECO:0000256" key="3">
    <source>
        <dbReference type="ARBA" id="ARBA00022771"/>
    </source>
</evidence>
<evidence type="ECO:0000256" key="8">
    <source>
        <dbReference type="PROSITE-ProRule" id="PRU00042"/>
    </source>
</evidence>
<dbReference type="GO" id="GO:0006357">
    <property type="term" value="P:regulation of transcription by RNA polymerase II"/>
    <property type="evidence" value="ECO:0007669"/>
    <property type="project" value="TreeGrafter"/>
</dbReference>
<organism evidence="10 11">
    <name type="scientific">Asbolus verrucosus</name>
    <name type="common">Desert ironclad beetle</name>
    <dbReference type="NCBI Taxonomy" id="1661398"/>
    <lineage>
        <taxon>Eukaryota</taxon>
        <taxon>Metazoa</taxon>
        <taxon>Ecdysozoa</taxon>
        <taxon>Arthropoda</taxon>
        <taxon>Hexapoda</taxon>
        <taxon>Insecta</taxon>
        <taxon>Pterygota</taxon>
        <taxon>Neoptera</taxon>
        <taxon>Endopterygota</taxon>
        <taxon>Coleoptera</taxon>
        <taxon>Polyphaga</taxon>
        <taxon>Cucujiformia</taxon>
        <taxon>Tenebrionidae</taxon>
        <taxon>Pimeliinae</taxon>
        <taxon>Asbolus</taxon>
    </lineage>
</organism>
<evidence type="ECO:0000313" key="11">
    <source>
        <dbReference type="Proteomes" id="UP000292052"/>
    </source>
</evidence>
<gene>
    <name evidence="10" type="ORF">BDFB_000077</name>
</gene>
<dbReference type="AlphaFoldDB" id="A0A482V7L0"/>
<evidence type="ECO:0000256" key="6">
    <source>
        <dbReference type="ARBA" id="ARBA00023163"/>
    </source>
</evidence>
<dbReference type="PROSITE" id="PS50157">
    <property type="entry name" value="ZINC_FINGER_C2H2_2"/>
    <property type="match status" value="2"/>
</dbReference>
<sequence length="134" mass="16125">MYQCPECSKNYKSDGSLRRHIKYFCATGRPVLSGYKIVNNLFMCERCGKNYRCKGSVRRHLVYECGKAPTIKCPIEWCFYKCKIKNRMNEHLKIYDCGDNVVNYYCPVKTCEYRTKRKFDLKRHKLTKHKEMFF</sequence>
<keyword evidence="7" id="KW-0539">Nucleus</keyword>
<keyword evidence="3 8" id="KW-0863">Zinc-finger</keyword>
<proteinExistence type="predicted"/>
<dbReference type="Proteomes" id="UP000292052">
    <property type="component" value="Unassembled WGS sequence"/>
</dbReference>
<evidence type="ECO:0000256" key="2">
    <source>
        <dbReference type="ARBA" id="ARBA00022723"/>
    </source>
</evidence>
<dbReference type="InterPro" id="IPR036236">
    <property type="entry name" value="Znf_C2H2_sf"/>
</dbReference>
<keyword evidence="4" id="KW-0862">Zinc</keyword>
<comment type="subcellular location">
    <subcellularLocation>
        <location evidence="1">Nucleus</location>
    </subcellularLocation>
</comment>
<evidence type="ECO:0000313" key="10">
    <source>
        <dbReference type="EMBL" id="RZB39177.1"/>
    </source>
</evidence>
<dbReference type="SMART" id="SM00355">
    <property type="entry name" value="ZnF_C2H2"/>
    <property type="match status" value="4"/>
</dbReference>